<organism evidence="2 3">
    <name type="scientific">Mycetomoellerius zeteki</name>
    <dbReference type="NCBI Taxonomy" id="64791"/>
    <lineage>
        <taxon>Eukaryota</taxon>
        <taxon>Metazoa</taxon>
        <taxon>Ecdysozoa</taxon>
        <taxon>Arthropoda</taxon>
        <taxon>Hexapoda</taxon>
        <taxon>Insecta</taxon>
        <taxon>Pterygota</taxon>
        <taxon>Neoptera</taxon>
        <taxon>Endopterygota</taxon>
        <taxon>Hymenoptera</taxon>
        <taxon>Apocrita</taxon>
        <taxon>Aculeata</taxon>
        <taxon>Formicoidea</taxon>
        <taxon>Formicidae</taxon>
        <taxon>Myrmicinae</taxon>
        <taxon>Mycetomoellerius</taxon>
    </lineage>
</organism>
<evidence type="ECO:0000313" key="3">
    <source>
        <dbReference type="Proteomes" id="UP000075809"/>
    </source>
</evidence>
<proteinExistence type="predicted"/>
<name>A0A151XFP3_9HYME</name>
<dbReference type="Proteomes" id="UP000075809">
    <property type="component" value="Unassembled WGS sequence"/>
</dbReference>
<accession>A0A151XFP3</accession>
<protein>
    <submittedName>
        <fullName evidence="2">Uncharacterized protein</fullName>
    </submittedName>
</protein>
<feature type="region of interest" description="Disordered" evidence="1">
    <location>
        <begin position="1"/>
        <end position="26"/>
    </location>
</feature>
<keyword evidence="3" id="KW-1185">Reference proteome</keyword>
<sequence length="67" mass="7352">MGVATVAMPDVAGMRDYATTNPHNSPERALDVETAANNACAPDIRKSFDVMHGRTPECLELHVTRLW</sequence>
<reference evidence="2 3" key="1">
    <citation type="submission" date="2015-09" db="EMBL/GenBank/DDBJ databases">
        <title>Trachymyrmex zeteki WGS genome.</title>
        <authorList>
            <person name="Nygaard S."/>
            <person name="Hu H."/>
            <person name="Boomsma J."/>
            <person name="Zhang G."/>
        </authorList>
    </citation>
    <scope>NUCLEOTIDE SEQUENCE [LARGE SCALE GENOMIC DNA]</scope>
    <source>
        <strain evidence="2">Tzet28-1</strain>
        <tissue evidence="2">Whole body</tissue>
    </source>
</reference>
<evidence type="ECO:0000256" key="1">
    <source>
        <dbReference type="SAM" id="MobiDB-lite"/>
    </source>
</evidence>
<dbReference type="EMBL" id="KQ982182">
    <property type="protein sequence ID" value="KYQ59203.1"/>
    <property type="molecule type" value="Genomic_DNA"/>
</dbReference>
<dbReference type="AlphaFoldDB" id="A0A151XFP3"/>
<evidence type="ECO:0000313" key="2">
    <source>
        <dbReference type="EMBL" id="KYQ59203.1"/>
    </source>
</evidence>
<gene>
    <name evidence="2" type="ORF">ALC60_01789</name>
</gene>